<name>A0ABY2MMY0_9LEPT</name>
<protein>
    <submittedName>
        <fullName evidence="1">NADPH-dependent F420 reductase</fullName>
    </submittedName>
</protein>
<proteinExistence type="predicted"/>
<comment type="caution">
    <text evidence="1">The sequence shown here is derived from an EMBL/GenBank/DDBJ whole genome shotgun (WGS) entry which is preliminary data.</text>
</comment>
<evidence type="ECO:0000313" key="1">
    <source>
        <dbReference type="EMBL" id="TGL70075.1"/>
    </source>
</evidence>
<evidence type="ECO:0000313" key="2">
    <source>
        <dbReference type="Proteomes" id="UP000297352"/>
    </source>
</evidence>
<reference evidence="2" key="1">
    <citation type="journal article" date="2019" name="PLoS Negl. Trop. Dis.">
        <title>Revisiting the worldwide diversity of Leptospira species in the environment.</title>
        <authorList>
            <person name="Vincent A.T."/>
            <person name="Schiettekatte O."/>
            <person name="Bourhy P."/>
            <person name="Veyrier F.J."/>
            <person name="Picardeau M."/>
        </authorList>
    </citation>
    <scope>NUCLEOTIDE SEQUENCE [LARGE SCALE GENOMIC DNA]</scope>
    <source>
        <strain evidence="2">201702449</strain>
    </source>
</reference>
<dbReference type="EMBL" id="RQGI01000039">
    <property type="protein sequence ID" value="TGL70075.1"/>
    <property type="molecule type" value="Genomic_DNA"/>
</dbReference>
<dbReference type="Proteomes" id="UP000297352">
    <property type="component" value="Unassembled WGS sequence"/>
</dbReference>
<keyword evidence="2" id="KW-1185">Reference proteome</keyword>
<gene>
    <name evidence="1" type="ORF">EHQ60_10975</name>
</gene>
<accession>A0ABY2MMY0</accession>
<organism evidence="1 2">
    <name type="scientific">Leptospira levettii</name>
    <dbReference type="NCBI Taxonomy" id="2023178"/>
    <lineage>
        <taxon>Bacteria</taxon>
        <taxon>Pseudomonadati</taxon>
        <taxon>Spirochaetota</taxon>
        <taxon>Spirochaetia</taxon>
        <taxon>Leptospirales</taxon>
        <taxon>Leptospiraceae</taxon>
        <taxon>Leptospira</taxon>
    </lineage>
</organism>
<sequence>GANNLLNPKYGDTNLDMFVAGDSRSGKVIAKQLTLDLGFADCYDVGGNDKFALLEEFAFFWINLAMFQKLGREIGFKLLKR</sequence>
<feature type="non-terminal residue" evidence="1">
    <location>
        <position position="1"/>
    </location>
</feature>
<dbReference type="Gene3D" id="3.40.50.720">
    <property type="entry name" value="NAD(P)-binding Rossmann-like Domain"/>
    <property type="match status" value="1"/>
</dbReference>